<reference evidence="2 3" key="1">
    <citation type="journal article" date="2016" name="Nat. Commun.">
        <title>Thousands of microbial genomes shed light on interconnected biogeochemical processes in an aquifer system.</title>
        <authorList>
            <person name="Anantharaman K."/>
            <person name="Brown C.T."/>
            <person name="Hug L.A."/>
            <person name="Sharon I."/>
            <person name="Castelle C.J."/>
            <person name="Probst A.J."/>
            <person name="Thomas B.C."/>
            <person name="Singh A."/>
            <person name="Wilkins M.J."/>
            <person name="Karaoz U."/>
            <person name="Brodie E.L."/>
            <person name="Williams K.H."/>
            <person name="Hubbard S.S."/>
            <person name="Banfield J.F."/>
        </authorList>
    </citation>
    <scope>NUCLEOTIDE SEQUENCE [LARGE SCALE GENOMIC DNA]</scope>
</reference>
<evidence type="ECO:0000256" key="1">
    <source>
        <dbReference type="SAM" id="Phobius"/>
    </source>
</evidence>
<evidence type="ECO:0000313" key="2">
    <source>
        <dbReference type="EMBL" id="OGC53807.1"/>
    </source>
</evidence>
<dbReference type="Proteomes" id="UP000178127">
    <property type="component" value="Unassembled WGS sequence"/>
</dbReference>
<organism evidence="2 3">
    <name type="scientific">candidate division WWE3 bacterium RIFCSPHIGHO2_02_FULL_38_14</name>
    <dbReference type="NCBI Taxonomy" id="1802620"/>
    <lineage>
        <taxon>Bacteria</taxon>
        <taxon>Katanobacteria</taxon>
    </lineage>
</organism>
<keyword evidence="1" id="KW-0812">Transmembrane</keyword>
<gene>
    <name evidence="2" type="ORF">A3D91_03680</name>
</gene>
<keyword evidence="1" id="KW-0472">Membrane</keyword>
<feature type="transmembrane region" description="Helical" evidence="1">
    <location>
        <begin position="7"/>
        <end position="26"/>
    </location>
</feature>
<evidence type="ECO:0000313" key="3">
    <source>
        <dbReference type="Proteomes" id="UP000178127"/>
    </source>
</evidence>
<name>A0A1F4V9E3_UNCKA</name>
<keyword evidence="1" id="KW-1133">Transmembrane helix</keyword>
<sequence>MTLGNVFSVYSYTLGSASLALALPFLPSWVMLLFALMSVVGLVAVVMLWMWKKMGFYLAMKPVWQNFK</sequence>
<proteinExistence type="predicted"/>
<accession>A0A1F4V9E3</accession>
<dbReference type="AlphaFoldDB" id="A0A1F4V9E3"/>
<dbReference type="EMBL" id="MEVD01000010">
    <property type="protein sequence ID" value="OGC53807.1"/>
    <property type="molecule type" value="Genomic_DNA"/>
</dbReference>
<protein>
    <submittedName>
        <fullName evidence="2">Uncharacterized protein</fullName>
    </submittedName>
</protein>
<comment type="caution">
    <text evidence="2">The sequence shown here is derived from an EMBL/GenBank/DDBJ whole genome shotgun (WGS) entry which is preliminary data.</text>
</comment>
<feature type="transmembrane region" description="Helical" evidence="1">
    <location>
        <begin position="32"/>
        <end position="51"/>
    </location>
</feature>